<dbReference type="Proteomes" id="UP000469452">
    <property type="component" value="Unassembled WGS sequence"/>
</dbReference>
<sequence>FLVARHDALAAQRSAEEEMARLHSLLRAAEADKEAVQVLLEMLTRTQAAQVEASERMARHMERAK</sequence>
<reference evidence="2 3" key="1">
    <citation type="submission" date="2019-06" db="EMBL/GenBank/DDBJ databases">
        <title>Genomics analysis of Aphanomyces spp. identifies a new class of oomycete effector associated with host adaptation.</title>
        <authorList>
            <person name="Gaulin E."/>
        </authorList>
    </citation>
    <scope>NUCLEOTIDE SEQUENCE [LARGE SCALE GENOMIC DNA]</scope>
    <source>
        <strain evidence="2 3">E</strain>
    </source>
</reference>
<protein>
    <submittedName>
        <fullName evidence="2">Uncharacterized protein</fullName>
    </submittedName>
</protein>
<gene>
    <name evidence="2" type="ORF">AaE_015123</name>
</gene>
<feature type="coiled-coil region" evidence="1">
    <location>
        <begin position="12"/>
        <end position="46"/>
    </location>
</feature>
<name>A0A6A4Z9N7_APHAT</name>
<comment type="caution">
    <text evidence="2">The sequence shown here is derived from an EMBL/GenBank/DDBJ whole genome shotgun (WGS) entry which is preliminary data.</text>
</comment>
<proteinExistence type="predicted"/>
<evidence type="ECO:0000313" key="3">
    <source>
        <dbReference type="Proteomes" id="UP000469452"/>
    </source>
</evidence>
<dbReference type="EMBL" id="VJMI01020529">
    <property type="protein sequence ID" value="KAF0704063.1"/>
    <property type="molecule type" value="Genomic_DNA"/>
</dbReference>
<accession>A0A6A4Z9N7</accession>
<evidence type="ECO:0000256" key="1">
    <source>
        <dbReference type="SAM" id="Coils"/>
    </source>
</evidence>
<dbReference type="AlphaFoldDB" id="A0A6A4Z9N7"/>
<keyword evidence="1" id="KW-0175">Coiled coil</keyword>
<feature type="non-terminal residue" evidence="2">
    <location>
        <position position="1"/>
    </location>
</feature>
<evidence type="ECO:0000313" key="2">
    <source>
        <dbReference type="EMBL" id="KAF0704063.1"/>
    </source>
</evidence>
<organism evidence="2 3">
    <name type="scientific">Aphanomyces astaci</name>
    <name type="common">Crayfish plague agent</name>
    <dbReference type="NCBI Taxonomy" id="112090"/>
    <lineage>
        <taxon>Eukaryota</taxon>
        <taxon>Sar</taxon>
        <taxon>Stramenopiles</taxon>
        <taxon>Oomycota</taxon>
        <taxon>Saprolegniomycetes</taxon>
        <taxon>Saprolegniales</taxon>
        <taxon>Verrucalvaceae</taxon>
        <taxon>Aphanomyces</taxon>
    </lineage>
</organism>